<dbReference type="InterPro" id="IPR014833">
    <property type="entry name" value="TnsA_N"/>
</dbReference>
<proteinExistence type="predicted"/>
<dbReference type="Pfam" id="PF07460">
    <property type="entry name" value="NUMOD3"/>
    <property type="match status" value="1"/>
</dbReference>
<evidence type="ECO:0000313" key="3">
    <source>
        <dbReference type="EMBL" id="AIW03424.1"/>
    </source>
</evidence>
<dbReference type="Pfam" id="PF08722">
    <property type="entry name" value="Tn7_TnsA-like_N"/>
    <property type="match status" value="1"/>
</dbReference>
<dbReference type="OrthoDB" id="38333at10239"/>
<sequence length="253" mass="29862">MLVSKYGYRRNYKKEWTRRLVTELNNSEHYVLVKCDDCSRLFKTMWSNRKRRVVSGKLDLCRYCVKKGSRNPTYGKDRRDLLMYARTFAKQNPMQGRHHSPEARAKMSKRKVDAIANGDFDIKSNNRGQKEWHLSSKSNERFHADSILELLRMIQLDQDDTVALWTKRHGIKIPYQFDGVARYTTPDFLITYKDGREVVEEVKGRITDSELAKKEATAAWCAVNGLGYKFTTQKEMNKNGEYRKFLRDRRVNK</sequence>
<keyword evidence="3" id="KW-0378">Hydrolase</keyword>
<dbReference type="GeneID" id="24608000"/>
<dbReference type="RefSeq" id="YP_009151589.1">
    <property type="nucleotide sequence ID" value="NC_027374.1"/>
</dbReference>
<keyword evidence="3" id="KW-0540">Nuclease</keyword>
<protein>
    <submittedName>
        <fullName evidence="3">Endonuclease</fullName>
    </submittedName>
</protein>
<organism evidence="3 4">
    <name type="scientific">Bacillus phage Moonbeam</name>
    <dbReference type="NCBI Taxonomy" id="1540091"/>
    <lineage>
        <taxon>Viruses</taxon>
        <taxon>Duplodnaviria</taxon>
        <taxon>Heunggongvirae</taxon>
        <taxon>Uroviricota</taxon>
        <taxon>Caudoviricetes</taxon>
        <taxon>Herelleviridae</taxon>
        <taxon>Bastillevirinae</taxon>
        <taxon>Moonbeamvirus</taxon>
        <taxon>Moonbeamvirus moonbeam</taxon>
    </lineage>
</organism>
<gene>
    <name evidence="3" type="ORF">CPT_Moonbeam26</name>
</gene>
<dbReference type="InterPro" id="IPR003611">
    <property type="entry name" value="NUMOD3"/>
</dbReference>
<name>A0A0A0RP66_9CAUD</name>
<accession>A0A0A0RP66</accession>
<feature type="domain" description="TnsA endonuclease N-terminal" evidence="2">
    <location>
        <begin position="159"/>
        <end position="232"/>
    </location>
</feature>
<dbReference type="GO" id="GO:0003677">
    <property type="term" value="F:DNA binding"/>
    <property type="evidence" value="ECO:0007669"/>
    <property type="project" value="InterPro"/>
</dbReference>
<dbReference type="GO" id="GO:0004519">
    <property type="term" value="F:endonuclease activity"/>
    <property type="evidence" value="ECO:0007669"/>
    <property type="project" value="UniProtKB-KW"/>
</dbReference>
<evidence type="ECO:0000259" key="1">
    <source>
        <dbReference type="Pfam" id="PF07460"/>
    </source>
</evidence>
<keyword evidence="4" id="KW-1185">Reference proteome</keyword>
<feature type="domain" description="Nuclease associated modular" evidence="1">
    <location>
        <begin position="90"/>
        <end position="108"/>
    </location>
</feature>
<dbReference type="Proteomes" id="UP000030207">
    <property type="component" value="Segment"/>
</dbReference>
<evidence type="ECO:0000259" key="2">
    <source>
        <dbReference type="Pfam" id="PF08722"/>
    </source>
</evidence>
<dbReference type="EMBL" id="KM236246">
    <property type="protein sequence ID" value="AIW03424.1"/>
    <property type="molecule type" value="Genomic_DNA"/>
</dbReference>
<keyword evidence="3" id="KW-0255">Endonuclease</keyword>
<reference evidence="3 4" key="1">
    <citation type="submission" date="2014-07" db="EMBL/GenBank/DDBJ databases">
        <title>Complete Genome of Bacillus megaterium Myophage Moonbeam.</title>
        <authorList>
            <person name="Cadungog J.N."/>
            <person name="Khatemi B.E."/>
            <person name="Hernandez A.C."/>
            <person name="Everett G.F.K."/>
        </authorList>
    </citation>
    <scope>NUCLEOTIDE SEQUENCE [LARGE SCALE GENOMIC DNA]</scope>
</reference>
<dbReference type="KEGG" id="vg:24608000"/>
<evidence type="ECO:0000313" key="4">
    <source>
        <dbReference type="Proteomes" id="UP000030207"/>
    </source>
</evidence>